<reference evidence="1" key="1">
    <citation type="submission" date="2021-06" db="EMBL/GenBank/DDBJ databases">
        <title>Description of novel taxa of the family Lachnospiraceae.</title>
        <authorList>
            <person name="Chaplin A.V."/>
            <person name="Sokolova S.R."/>
            <person name="Pikina A.P."/>
            <person name="Korzhanova M."/>
            <person name="Belova V."/>
            <person name="Korostin D."/>
            <person name="Efimov B.A."/>
        </authorList>
    </citation>
    <scope>NUCLEOTIDE SEQUENCE</scope>
    <source>
        <strain evidence="1">ASD5720</strain>
    </source>
</reference>
<organism evidence="1 2">
    <name type="scientific">Diplocloster agilis</name>
    <dbReference type="NCBI Taxonomy" id="2850323"/>
    <lineage>
        <taxon>Bacteria</taxon>
        <taxon>Bacillati</taxon>
        <taxon>Bacillota</taxon>
        <taxon>Clostridia</taxon>
        <taxon>Lachnospirales</taxon>
        <taxon>Lachnospiraceae</taxon>
        <taxon>Diplocloster</taxon>
    </lineage>
</organism>
<dbReference type="EMBL" id="JAHQCW010000037">
    <property type="protein sequence ID" value="MBU9738549.1"/>
    <property type="molecule type" value="Genomic_DNA"/>
</dbReference>
<comment type="caution">
    <text evidence="1">The sequence shown here is derived from an EMBL/GenBank/DDBJ whole genome shotgun (WGS) entry which is preliminary data.</text>
</comment>
<gene>
    <name evidence="1" type="ORF">KTH89_18565</name>
</gene>
<evidence type="ECO:0000313" key="2">
    <source>
        <dbReference type="Proteomes" id="UP000712157"/>
    </source>
</evidence>
<accession>A0A949K2K6</accession>
<dbReference type="RefSeq" id="WP_238725888.1">
    <property type="nucleotide sequence ID" value="NZ_JAHQCY010000090.1"/>
</dbReference>
<protein>
    <submittedName>
        <fullName evidence="1">Uncharacterized protein</fullName>
    </submittedName>
</protein>
<evidence type="ECO:0000313" key="1">
    <source>
        <dbReference type="EMBL" id="MBU9738549.1"/>
    </source>
</evidence>
<proteinExistence type="predicted"/>
<keyword evidence="2" id="KW-1185">Reference proteome</keyword>
<dbReference type="AlphaFoldDB" id="A0A949K2K6"/>
<sequence>MIKTFLQGAAAPVGTAIADIRRLFQPAAPFFFKVRTVRVAFYTEGAAFSLDRGTGS</sequence>
<dbReference type="Proteomes" id="UP000712157">
    <property type="component" value="Unassembled WGS sequence"/>
</dbReference>
<name>A0A949K2K6_9FIRM</name>